<dbReference type="RefSeq" id="WP_126459250.1">
    <property type="nucleotide sequence ID" value="NZ_RYDJ01000002.1"/>
</dbReference>
<dbReference type="Proteomes" id="UP000280825">
    <property type="component" value="Unassembled WGS sequence"/>
</dbReference>
<comment type="caution">
    <text evidence="2">The sequence shown here is derived from an EMBL/GenBank/DDBJ whole genome shotgun (WGS) entry which is preliminary data.</text>
</comment>
<evidence type="ECO:0000313" key="2">
    <source>
        <dbReference type="EMBL" id="RTZ06963.1"/>
    </source>
</evidence>
<name>A0A3S0P257_9FLAO</name>
<accession>A0A3S0P257</accession>
<protein>
    <submittedName>
        <fullName evidence="2">DUF4402 domain-containing protein</fullName>
    </submittedName>
</protein>
<dbReference type="Pfam" id="PF14352">
    <property type="entry name" value="DUF4402"/>
    <property type="match status" value="1"/>
</dbReference>
<proteinExistence type="predicted"/>
<organism evidence="2 3">
    <name type="scientific">Flavobacterium bomense</name>
    <dbReference type="NCBI Taxonomy" id="2497483"/>
    <lineage>
        <taxon>Bacteria</taxon>
        <taxon>Pseudomonadati</taxon>
        <taxon>Bacteroidota</taxon>
        <taxon>Flavobacteriia</taxon>
        <taxon>Flavobacteriales</taxon>
        <taxon>Flavobacteriaceae</taxon>
        <taxon>Flavobacterium</taxon>
    </lineage>
</organism>
<dbReference type="InterPro" id="IPR025514">
    <property type="entry name" value="DUF4402"/>
</dbReference>
<dbReference type="AlphaFoldDB" id="A0A3S0P257"/>
<dbReference type="EMBL" id="RYDJ01000002">
    <property type="protein sequence ID" value="RTZ06963.1"/>
    <property type="molecule type" value="Genomic_DNA"/>
</dbReference>
<reference evidence="2 3" key="1">
    <citation type="submission" date="2018-12" db="EMBL/GenBank/DDBJ databases">
        <title>Flavobacterium sp. nov., isolated from glacier ice.</title>
        <authorList>
            <person name="Liu Q."/>
            <person name="Xin Y.-H."/>
        </authorList>
    </citation>
    <scope>NUCLEOTIDE SEQUENCE [LARGE SCALE GENOMIC DNA]</scope>
    <source>
        <strain evidence="2 3">RB1N8</strain>
    </source>
</reference>
<keyword evidence="1" id="KW-0732">Signal</keyword>
<sequence>MKKITSLLSIMALTAVFSTSALAQQSASASAPTSTTIVAPIGITKTTSMTFGSFATGGAGTLVMTSAAVRSATGGVKLTTITGSPTAAEFSVTGQASYGYDITLPASLTLTTTATGTVNTMIVNTFTSSLTNSKGTLGTDGTNSFTVGATLNVLASQVVGTYTNADGFAVTVNYN</sequence>
<feature type="signal peptide" evidence="1">
    <location>
        <begin position="1"/>
        <end position="23"/>
    </location>
</feature>
<gene>
    <name evidence="2" type="ORF">EKL98_02880</name>
</gene>
<evidence type="ECO:0000256" key="1">
    <source>
        <dbReference type="SAM" id="SignalP"/>
    </source>
</evidence>
<evidence type="ECO:0000313" key="3">
    <source>
        <dbReference type="Proteomes" id="UP000280825"/>
    </source>
</evidence>
<feature type="chain" id="PRO_5018684355" evidence="1">
    <location>
        <begin position="24"/>
        <end position="175"/>
    </location>
</feature>
<keyword evidence="3" id="KW-1185">Reference proteome</keyword>